<evidence type="ECO:0000313" key="4">
    <source>
        <dbReference type="Proteomes" id="UP000182761"/>
    </source>
</evidence>
<feature type="coiled-coil region" evidence="1">
    <location>
        <begin position="812"/>
        <end position="846"/>
    </location>
</feature>
<feature type="coiled-coil region" evidence="1">
    <location>
        <begin position="876"/>
        <end position="907"/>
    </location>
</feature>
<name>A0A110BK75_9FLAO</name>
<dbReference type="STRING" id="1586267.GCA_001418685_02030"/>
<protein>
    <submittedName>
        <fullName evidence="3">Chromosome segregation ATPase</fullName>
    </submittedName>
</protein>
<organism evidence="3 4">
    <name type="scientific">Apibacter mensalis</name>
    <dbReference type="NCBI Taxonomy" id="1586267"/>
    <lineage>
        <taxon>Bacteria</taxon>
        <taxon>Pseudomonadati</taxon>
        <taxon>Bacteroidota</taxon>
        <taxon>Flavobacteriia</taxon>
        <taxon>Flavobacteriales</taxon>
        <taxon>Weeksellaceae</taxon>
        <taxon>Apibacter</taxon>
    </lineage>
</organism>
<dbReference type="Pfam" id="PF20155">
    <property type="entry name" value="TMP_3"/>
    <property type="match status" value="1"/>
</dbReference>
<feature type="coiled-coil region" evidence="1">
    <location>
        <begin position="138"/>
        <end position="188"/>
    </location>
</feature>
<dbReference type="RefSeq" id="WP_055426332.1">
    <property type="nucleotide sequence ID" value="NZ_FCOR01000018.1"/>
</dbReference>
<dbReference type="OrthoDB" id="1219342at2"/>
<dbReference type="Proteomes" id="UP000182761">
    <property type="component" value="Unassembled WGS sequence"/>
</dbReference>
<feature type="coiled-coil region" evidence="1">
    <location>
        <begin position="614"/>
        <end position="672"/>
    </location>
</feature>
<feature type="coiled-coil region" evidence="1">
    <location>
        <begin position="1319"/>
        <end position="1376"/>
    </location>
</feature>
<feature type="domain" description="Tape measure protein N-terminal" evidence="2">
    <location>
        <begin position="215"/>
        <end position="399"/>
    </location>
</feature>
<reference evidence="3 4" key="1">
    <citation type="submission" date="2016-01" db="EMBL/GenBank/DDBJ databases">
        <authorList>
            <person name="McClelland M."/>
            <person name="Jain A."/>
            <person name="Saraogi P."/>
            <person name="Mendelson R."/>
            <person name="Westerman R."/>
            <person name="SanMiguel P."/>
            <person name="Csonka L."/>
        </authorList>
    </citation>
    <scope>NUCLEOTIDE SEQUENCE [LARGE SCALE GENOMIC DNA]</scope>
    <source>
        <strain evidence="3 4">R-53146</strain>
    </source>
</reference>
<keyword evidence="4" id="KW-1185">Reference proteome</keyword>
<gene>
    <name evidence="3" type="ORF">Ga0061079_1184</name>
</gene>
<sequence length="1568" mass="175927">MNNNDGALSFSADIDISLLKKAVSQGENLIKNFSVNAVADFSKLDEAVAKAIKSLEGLFEKNSSKYGLGLNNLTIPTSQISISGEIVKQGVIIEEAKKNIKELYNEIENFKRQQKTFDEGSKNWEGLRNRIIDAKAAVTAYTTELETAKQKIKDLSSNKPVKANIEGGDKAKKDIENLSNTVKNETSKMDGYFKALSTGIGAYFSVTALKGFVNELIKVRGEFQQNQIAFEVMLQSKAKADKLMGEMINFAAESPFGLQASSKAAKQLLAYGSAAHEVSKELKMLGNIAAGVSQPIGDIAYLYGTLRTQGRAYSVDIRQFAGRGIPIYEELAKVLRVNKEQVNELVEAGKVGFPEVQKALQNMSAEGGKFNDLMLKQTSSLTGEQEKLSDAIDVALNDIGTKTQSILSGGISAAAFLVENYEVLIKTITTLIATYGAYRTALMIVNSLQKANASINMVANVVNLSRATQGLTLVSRARAVALAAETVAQNALNAAMSVHPFVLITTTIVGLTATMWALHDSTNAQEEAQKKLNARMEEGQKRRDNASQLLNTINLQTNSIYAQVEAFNKLKSLYPEYFKNLDFHAFKAKSTAEQQNLLNKAMDDADVKINIKGIEETEKKVKELRERYNRAINDGENGLNIIHVSKLLAAQEEELKLLKEQKELNEQNAKEAAYQALSEKEKIKYLEEQKKILIDQALAILDSQNVLNKESATHEKNISLINKGVESLLKQKGLVIETKNEVDKLGNSFSILPSYLTTTNYALSTTLNSLVSITNKLSEVQEPSAVKNKDYWKKREDQYTKLLENLPSSGRNKDQEKEFKEYTQIISEARKEIDKYNISVERTSKQKVKIKKEEYPFGSLKYWEDVSRKIDDIISKTAYEEKNKEFIKKLSEQKIEAEKKVEEIRQAITRRSIDEELSYRNQQYANYYKWIENLGKESADKQFSNLLKDGDTFLDYLEKQKAAILNKGGNLDLVEGNKLSAVTDKINEIKGIKTAFDKLKESVQNAKDESASLFDYVEKIADFRQKIDLGEIKLYGEQQNQAFSFLNEETEKTQKEILNNLLNTYKTFEAQREEIVKEAERNIQLARENGYSELIPLIEKAKNKLLSEMDADEIQGSEIWQSIFDGMGHVSLDVFEKSTKKIKEMIANINDEEIKKNLTKQLDDFETSISSSFTNLRKAIKKYKEAEGEIGKSKALDNLKKAYQEFEDKAIMSLKAVSNGLTDLGFKTEDLDKIVKGIEGGMQAISGILNKNPAQIIGGAMGLVSTLSDAFHRKSRKLERRSKKLKSELAEIQRLFTTLDHEVGKSVGEDYYSTQIDKIRNLQSQQQKLNDLIANEQKKKSKKRDNGAIEEWKNQINDINNQIDDIQNNIAETLTQTNFKDVANQLADVFTSAFSEGKDAAKDFEKTFKQIIANSVKNALKLRILEPVTDKFVKDMSNYMGNNNNSLSGFDFDKWKNQLSEAGNSFTNALNEFQNFFKDINTADMDPLSGAIKGVSEETANLIAGQLNAIRTNQLNSVNLMREQIALMSKIEMNTYKLNSMEKMMNDMVSFLNKNKGLDGPRAKGLFY</sequence>
<evidence type="ECO:0000259" key="2">
    <source>
        <dbReference type="Pfam" id="PF20155"/>
    </source>
</evidence>
<evidence type="ECO:0000313" key="3">
    <source>
        <dbReference type="EMBL" id="CVK17165.1"/>
    </source>
</evidence>
<evidence type="ECO:0000256" key="1">
    <source>
        <dbReference type="SAM" id="Coils"/>
    </source>
</evidence>
<accession>A0A110BK75</accession>
<dbReference type="EMBL" id="FCOR01000018">
    <property type="protein sequence ID" value="CVK17165.1"/>
    <property type="molecule type" value="Genomic_DNA"/>
</dbReference>
<dbReference type="InterPro" id="IPR013491">
    <property type="entry name" value="Tape_meas_N"/>
</dbReference>
<proteinExistence type="predicted"/>
<feature type="coiled-coil region" evidence="1">
    <location>
        <begin position="1058"/>
        <end position="1089"/>
    </location>
</feature>
<keyword evidence="1" id="KW-0175">Coiled coil</keyword>